<evidence type="ECO:0000256" key="1">
    <source>
        <dbReference type="SAM" id="SignalP"/>
    </source>
</evidence>
<dbReference type="PANTHER" id="PTHR36509">
    <property type="entry name" value="BLL3101 PROTEIN"/>
    <property type="match status" value="1"/>
</dbReference>
<keyword evidence="5" id="KW-1185">Reference proteome</keyword>
<dbReference type="KEGG" id="brs:S23_36370"/>
<dbReference type="RefSeq" id="WP_015686126.1">
    <property type="nucleotide sequence ID" value="NC_017082.1"/>
</dbReference>
<reference evidence="4 5" key="1">
    <citation type="journal article" date="2012" name="Microbes Environ.">
        <title>Complete genome sequence of Bradyrhizobium sp. S23321: insights into symbiosis evolution in soil oligotrophs.</title>
        <authorList>
            <person name="Okubo T."/>
            <person name="Tsukui T."/>
            <person name="Maita H."/>
            <person name="Okamoto S."/>
            <person name="Oshima K."/>
            <person name="Fujisawa T."/>
            <person name="Saito A."/>
            <person name="Futamata H."/>
            <person name="Hattori R."/>
            <person name="Shimomura Y."/>
            <person name="Haruta S."/>
            <person name="Morimoto S."/>
            <person name="Wang Y."/>
            <person name="Sakai Y."/>
            <person name="Hattori M."/>
            <person name="Aizawa S."/>
            <person name="Nagashima K.V.P."/>
            <person name="Masuda S."/>
            <person name="Hattori T."/>
            <person name="Yamashita A."/>
            <person name="Bao Z."/>
            <person name="Hayatsu M."/>
            <person name="Kajiya-Kanegae H."/>
            <person name="Yoshinaga I."/>
            <person name="Sakamoto K."/>
            <person name="Toyota K."/>
            <person name="Nakao M."/>
            <person name="Kohara M."/>
            <person name="Anda M."/>
            <person name="Niwa R."/>
            <person name="Jung-Hwan P."/>
            <person name="Sameshima-Saito R."/>
            <person name="Tokuda S."/>
            <person name="Yamamoto S."/>
            <person name="Yamamoto S."/>
            <person name="Yokoyama T."/>
            <person name="Akutsu T."/>
            <person name="Nakamura Y."/>
            <person name="Nakahira-Yanaka Y."/>
            <person name="Takada Hoshino Y."/>
            <person name="Hirakawa H."/>
            <person name="Mitsui H."/>
            <person name="Terasawa K."/>
            <person name="Itakura M."/>
            <person name="Sato S."/>
            <person name="Ikeda-Ohtsubo W."/>
            <person name="Sakakura N."/>
            <person name="Kaminuma E."/>
            <person name="Minamisawa K."/>
        </authorList>
    </citation>
    <scope>NUCLEOTIDE SEQUENCE [LARGE SCALE GENOMIC DNA]</scope>
    <source>
        <strain evidence="4 5">S23321</strain>
    </source>
</reference>
<dbReference type="Pfam" id="PF06863">
    <property type="entry name" value="DUF1254"/>
    <property type="match status" value="1"/>
</dbReference>
<evidence type="ECO:0000313" key="5">
    <source>
        <dbReference type="Proteomes" id="UP000007886"/>
    </source>
</evidence>
<dbReference type="PANTHER" id="PTHR36509:SF2">
    <property type="entry name" value="BLL3101 PROTEIN"/>
    <property type="match status" value="1"/>
</dbReference>
<dbReference type="InterPro" id="IPR037050">
    <property type="entry name" value="DUF1254_sf"/>
</dbReference>
<feature type="domain" description="DUF1214" evidence="2">
    <location>
        <begin position="243"/>
        <end position="327"/>
    </location>
</feature>
<evidence type="ECO:0008006" key="6">
    <source>
        <dbReference type="Google" id="ProtNLM"/>
    </source>
</evidence>
<dbReference type="EMBL" id="AP012279">
    <property type="protein sequence ID" value="BAL76836.1"/>
    <property type="molecule type" value="Genomic_DNA"/>
</dbReference>
<feature type="domain" description="DUF1254" evidence="3">
    <location>
        <begin position="60"/>
        <end position="113"/>
    </location>
</feature>
<feature type="chain" id="PRO_5042517389" description="DUF1254 domain-containing protein" evidence="1">
    <location>
        <begin position="28"/>
        <end position="345"/>
    </location>
</feature>
<evidence type="ECO:0000259" key="2">
    <source>
        <dbReference type="Pfam" id="PF06742"/>
    </source>
</evidence>
<dbReference type="Proteomes" id="UP000007886">
    <property type="component" value="Chromosome"/>
</dbReference>
<sequence length="345" mass="37911">MTNVTFMAKDAGAALLITWMISAPALAQKAIPVTVDNFVRAETDLYFGNSVNGGGFGGWHHIRELLPVDRQTVIRGNRDTLYSTRVFDLDAGPATVRLPEAAGRFMSLQIISEDQYTTTEYGSGPHTLDNAKIGTRYALAGVRTLIDPNDPEDIKRVHALQDAIEVSQPGGPGKFEIPDWDKASQKKVREALLVLASTVTDTRRAFGTRDEVDPVQYLIGAASAWGANAPRDAIYLNVVPDKNDGTTEYKLTVVDVPVDGFWSISLYNAEGYYQKNAFDAYTLNGITAKKNQDSSTTIRFGGCDGKVPNCLPIMKGWNYMVRLYRPRATILEGGWKFPQAEPVNP</sequence>
<evidence type="ECO:0000259" key="3">
    <source>
        <dbReference type="Pfam" id="PF06863"/>
    </source>
</evidence>
<organism evidence="4 5">
    <name type="scientific">Bradyrhizobium cosmicum</name>
    <dbReference type="NCBI Taxonomy" id="1404864"/>
    <lineage>
        <taxon>Bacteria</taxon>
        <taxon>Pseudomonadati</taxon>
        <taxon>Pseudomonadota</taxon>
        <taxon>Alphaproteobacteria</taxon>
        <taxon>Hyphomicrobiales</taxon>
        <taxon>Nitrobacteraceae</taxon>
        <taxon>Bradyrhizobium</taxon>
    </lineage>
</organism>
<gene>
    <name evidence="4" type="ORF">S23_36370</name>
</gene>
<dbReference type="InterPro" id="IPR010679">
    <property type="entry name" value="DUF1254"/>
</dbReference>
<name>A0AAI8MEE8_9BRAD</name>
<dbReference type="Pfam" id="PF06742">
    <property type="entry name" value="DUF1214"/>
    <property type="match status" value="1"/>
</dbReference>
<evidence type="ECO:0000313" key="4">
    <source>
        <dbReference type="EMBL" id="BAL76836.1"/>
    </source>
</evidence>
<dbReference type="InterPro" id="IPR037049">
    <property type="entry name" value="DUF1214_C_sf"/>
</dbReference>
<proteinExistence type="predicted"/>
<protein>
    <recommendedName>
        <fullName evidence="6">DUF1254 domain-containing protein</fullName>
    </recommendedName>
</protein>
<dbReference type="InterPro" id="IPR010621">
    <property type="entry name" value="DUF1214"/>
</dbReference>
<keyword evidence="1" id="KW-0732">Signal</keyword>
<dbReference type="SUPFAM" id="SSF160935">
    <property type="entry name" value="VPA0735-like"/>
    <property type="match status" value="1"/>
</dbReference>
<dbReference type="Gene3D" id="2.60.40.1610">
    <property type="entry name" value="Domain of unknown function DUF1254"/>
    <property type="match status" value="1"/>
</dbReference>
<feature type="signal peptide" evidence="1">
    <location>
        <begin position="1"/>
        <end position="27"/>
    </location>
</feature>
<dbReference type="Gene3D" id="2.60.120.600">
    <property type="entry name" value="Domain of unknown function DUF1214, C-terminal domain"/>
    <property type="match status" value="1"/>
</dbReference>
<dbReference type="AlphaFoldDB" id="A0AAI8MEE8"/>
<accession>A0AAI8MEE8</accession>